<dbReference type="Proteomes" id="UP000827872">
    <property type="component" value="Linkage Group LG07"/>
</dbReference>
<proteinExistence type="predicted"/>
<evidence type="ECO:0000313" key="2">
    <source>
        <dbReference type="Proteomes" id="UP000827872"/>
    </source>
</evidence>
<sequence>MTGLQDKEEPYETKEREALLSCIYNFTGVCVASDYPDIWKHTANLLEASCGGDIRPKVDNLWNGTVTHKGSNKCNNQRKKIIANQKCGNHTLQELQIMWKYYYQM</sequence>
<dbReference type="EMBL" id="CM037620">
    <property type="protein sequence ID" value="KAH7994896.1"/>
    <property type="molecule type" value="Genomic_DNA"/>
</dbReference>
<evidence type="ECO:0000313" key="1">
    <source>
        <dbReference type="EMBL" id="KAH7994896.1"/>
    </source>
</evidence>
<comment type="caution">
    <text evidence="1">The sequence shown here is derived from an EMBL/GenBank/DDBJ whole genome shotgun (WGS) entry which is preliminary data.</text>
</comment>
<keyword evidence="2" id="KW-1185">Reference proteome</keyword>
<accession>A0ACB8EQG8</accession>
<organism evidence="1 2">
    <name type="scientific">Sphaerodactylus townsendi</name>
    <dbReference type="NCBI Taxonomy" id="933632"/>
    <lineage>
        <taxon>Eukaryota</taxon>
        <taxon>Metazoa</taxon>
        <taxon>Chordata</taxon>
        <taxon>Craniata</taxon>
        <taxon>Vertebrata</taxon>
        <taxon>Euteleostomi</taxon>
        <taxon>Lepidosauria</taxon>
        <taxon>Squamata</taxon>
        <taxon>Bifurcata</taxon>
        <taxon>Gekkota</taxon>
        <taxon>Sphaerodactylidae</taxon>
        <taxon>Sphaerodactylus</taxon>
    </lineage>
</organism>
<reference evidence="1" key="1">
    <citation type="submission" date="2021-08" db="EMBL/GenBank/DDBJ databases">
        <title>The first chromosome-level gecko genome reveals the dynamic sex chromosomes of Neotropical dwarf geckos (Sphaerodactylidae: Sphaerodactylus).</title>
        <authorList>
            <person name="Pinto B.J."/>
            <person name="Keating S.E."/>
            <person name="Gamble T."/>
        </authorList>
    </citation>
    <scope>NUCLEOTIDE SEQUENCE</scope>
    <source>
        <strain evidence="1">TG3544</strain>
    </source>
</reference>
<gene>
    <name evidence="1" type="ORF">K3G42_018237</name>
</gene>
<protein>
    <submittedName>
        <fullName evidence="1">Uncharacterized protein</fullName>
    </submittedName>
</protein>
<name>A0ACB8EQG8_9SAUR</name>